<dbReference type="VEuPathDB" id="FungiDB:P168DRAFT_286770"/>
<feature type="compositionally biased region" description="Polar residues" evidence="1">
    <location>
        <begin position="234"/>
        <end position="244"/>
    </location>
</feature>
<sequence length="570" mass="61618">MGDSPGTGEPGTAPEAFQPSKSSSPDQNQNQNHDAPNHPPPSNDLANDFDLQNRELRRQKRSSLPARPHAAARHSKRLTLNFPISIPPDLLSEPSSASPGSMTPIGRSSAHQSPVPVGSPPLGLDDKDDGSGILTAIASQERKVLELKEELQRAETELDSLKKQWAQSEKSKKRTEINYRAEPLVPLKTPDQVIGDPLAQHNRERSGGSVDSPSATQARLSRELERRQSLRSATNKGTTISSNGRRVFQGSHARTLSLLSAGSGPTSGKAPGSESPRGQGEAERLGRPPRSATLPSLERMPVAMGDKQAQDAMSQWGQTLPPPSREMLMRTGKQMASDLREGLWTFLEDIRQATVGEEGINATETRTMRSSSSKSRSRDRLSVQGDRPSRSSSTSQSKGAGAKLSGKDSKSVDLDMLFWSEFGIDTPGQTSPRAQEASNNQDGTTDPAASSPPDVDDNWDDWESPQPKKTHTPSSSHSTLASKHDRSPTTQNSSPRTSTSLGDWRATQDANMSDPNGSDGIPWPAITKLAPSKLTRTASNLMAEWERSLSQSPESGHERSSSLDKDHKND</sequence>
<feature type="region of interest" description="Disordered" evidence="1">
    <location>
        <begin position="352"/>
        <end position="410"/>
    </location>
</feature>
<dbReference type="Proteomes" id="UP000234254">
    <property type="component" value="Unassembled WGS sequence"/>
</dbReference>
<reference evidence="3" key="1">
    <citation type="submission" date="2016-12" db="EMBL/GenBank/DDBJ databases">
        <title>The genomes of Aspergillus section Nigri reveals drivers in fungal speciation.</title>
        <authorList>
            <consortium name="DOE Joint Genome Institute"/>
            <person name="Vesth T.C."/>
            <person name="Nybo J."/>
            <person name="Theobald S."/>
            <person name="Brandl J."/>
            <person name="Frisvad J.C."/>
            <person name="Nielsen K.F."/>
            <person name="Lyhne E.K."/>
            <person name="Kogle M.E."/>
            <person name="Kuo A."/>
            <person name="Riley R."/>
            <person name="Clum A."/>
            <person name="Nolan M."/>
            <person name="Lipzen A."/>
            <person name="Salamov A."/>
            <person name="Henrissat B."/>
            <person name="Wiebenga A."/>
            <person name="De vries R.P."/>
            <person name="Grigoriev I.V."/>
            <person name="Mortensen U.H."/>
            <person name="Andersen M.R."/>
            <person name="Baker S.E."/>
        </authorList>
    </citation>
    <scope>NUCLEOTIDE SEQUENCE</scope>
    <source>
        <strain evidence="3">IBT 28561</strain>
    </source>
</reference>
<accession>A0A2I1DFP5</accession>
<dbReference type="EMBL" id="MSFM01000001">
    <property type="protein sequence ID" value="PKY08694.1"/>
    <property type="molecule type" value="Genomic_DNA"/>
</dbReference>
<feature type="compositionally biased region" description="Polar residues" evidence="1">
    <location>
        <begin position="427"/>
        <end position="444"/>
    </location>
</feature>
<dbReference type="GeneID" id="36543944"/>
<dbReference type="Pfam" id="PF13257">
    <property type="entry name" value="DUF4048"/>
    <property type="match status" value="1"/>
</dbReference>
<keyword evidence="4" id="KW-1185">Reference proteome</keyword>
<name>A0A2I1DFP5_ASPC2</name>
<dbReference type="OrthoDB" id="4097086at2759"/>
<feature type="compositionally biased region" description="Polar residues" evidence="1">
    <location>
        <begin position="19"/>
        <end position="34"/>
    </location>
</feature>
<feature type="compositionally biased region" description="Basic and acidic residues" evidence="1">
    <location>
        <begin position="153"/>
        <end position="162"/>
    </location>
</feature>
<feature type="region of interest" description="Disordered" evidence="1">
    <location>
        <begin position="153"/>
        <end position="326"/>
    </location>
</feature>
<feature type="compositionally biased region" description="Basic and acidic residues" evidence="1">
    <location>
        <begin position="555"/>
        <end position="570"/>
    </location>
</feature>
<feature type="region of interest" description="Disordered" evidence="1">
    <location>
        <begin position="422"/>
        <end position="530"/>
    </location>
</feature>
<feature type="compositionally biased region" description="Polar residues" evidence="1">
    <location>
        <begin position="252"/>
        <end position="266"/>
    </location>
</feature>
<feature type="domain" description="DUF4048" evidence="2">
    <location>
        <begin position="252"/>
        <end position="478"/>
    </location>
</feature>
<feature type="region of interest" description="Disordered" evidence="1">
    <location>
        <begin position="544"/>
        <end position="570"/>
    </location>
</feature>
<protein>
    <recommendedName>
        <fullName evidence="2">DUF4048 domain-containing protein</fullName>
    </recommendedName>
</protein>
<feature type="compositionally biased region" description="Acidic residues" evidence="1">
    <location>
        <begin position="454"/>
        <end position="463"/>
    </location>
</feature>
<feature type="region of interest" description="Disordered" evidence="1">
    <location>
        <begin position="1"/>
        <end position="133"/>
    </location>
</feature>
<evidence type="ECO:0000313" key="3">
    <source>
        <dbReference type="EMBL" id="PKY08694.1"/>
    </source>
</evidence>
<feature type="compositionally biased region" description="Low complexity" evidence="1">
    <location>
        <begin position="472"/>
        <end position="481"/>
    </location>
</feature>
<comment type="caution">
    <text evidence="3">The sequence shown here is derived from an EMBL/GenBank/DDBJ whole genome shotgun (WGS) entry which is preliminary data.</text>
</comment>
<organism evidence="3 4">
    <name type="scientific">Aspergillus campestris (strain IBT 28561)</name>
    <dbReference type="NCBI Taxonomy" id="1392248"/>
    <lineage>
        <taxon>Eukaryota</taxon>
        <taxon>Fungi</taxon>
        <taxon>Dikarya</taxon>
        <taxon>Ascomycota</taxon>
        <taxon>Pezizomycotina</taxon>
        <taxon>Eurotiomycetes</taxon>
        <taxon>Eurotiomycetidae</taxon>
        <taxon>Eurotiales</taxon>
        <taxon>Aspergillaceae</taxon>
        <taxon>Aspergillus</taxon>
        <taxon>Aspergillus subgen. Circumdati</taxon>
    </lineage>
</organism>
<evidence type="ECO:0000259" key="2">
    <source>
        <dbReference type="Pfam" id="PF13257"/>
    </source>
</evidence>
<gene>
    <name evidence="3" type="ORF">P168DRAFT_286770</name>
</gene>
<feature type="compositionally biased region" description="Polar residues" evidence="1">
    <location>
        <begin position="488"/>
        <end position="501"/>
    </location>
</feature>
<dbReference type="InterPro" id="IPR025122">
    <property type="entry name" value="DUF4048"/>
</dbReference>
<evidence type="ECO:0000256" key="1">
    <source>
        <dbReference type="SAM" id="MobiDB-lite"/>
    </source>
</evidence>
<proteinExistence type="predicted"/>
<dbReference type="AlphaFoldDB" id="A0A2I1DFP5"/>
<evidence type="ECO:0000313" key="4">
    <source>
        <dbReference type="Proteomes" id="UP000234254"/>
    </source>
</evidence>
<dbReference type="RefSeq" id="XP_024697288.1">
    <property type="nucleotide sequence ID" value="XM_024836420.1"/>
</dbReference>